<keyword evidence="1" id="KW-0812">Transmembrane</keyword>
<evidence type="ECO:0000313" key="3">
    <source>
        <dbReference type="Proteomes" id="UP001595818"/>
    </source>
</evidence>
<reference evidence="3" key="1">
    <citation type="journal article" date="2019" name="Int. J. Syst. Evol. Microbiol.">
        <title>The Global Catalogue of Microorganisms (GCM) 10K type strain sequencing project: providing services to taxonomists for standard genome sequencing and annotation.</title>
        <authorList>
            <consortium name="The Broad Institute Genomics Platform"/>
            <consortium name="The Broad Institute Genome Sequencing Center for Infectious Disease"/>
            <person name="Wu L."/>
            <person name="Ma J."/>
        </authorList>
    </citation>
    <scope>NUCLEOTIDE SEQUENCE [LARGE SCALE GENOMIC DNA]</scope>
    <source>
        <strain evidence="3">CGMCC 4.7466</strain>
    </source>
</reference>
<dbReference type="Gene3D" id="2.40.160.10">
    <property type="entry name" value="Porin"/>
    <property type="match status" value="1"/>
</dbReference>
<keyword evidence="1" id="KW-1133">Transmembrane helix</keyword>
<keyword evidence="1" id="KW-0472">Membrane</keyword>
<dbReference type="Pfam" id="PF07396">
    <property type="entry name" value="Porin_O_P"/>
    <property type="match status" value="1"/>
</dbReference>
<evidence type="ECO:0000313" key="2">
    <source>
        <dbReference type="EMBL" id="MFC4872703.1"/>
    </source>
</evidence>
<dbReference type="RefSeq" id="WP_377065286.1">
    <property type="nucleotide sequence ID" value="NZ_JBHSJJ010000007.1"/>
</dbReference>
<comment type="caution">
    <text evidence="2">The sequence shown here is derived from an EMBL/GenBank/DDBJ whole genome shotgun (WGS) entry which is preliminary data.</text>
</comment>
<gene>
    <name evidence="2" type="ORF">ACFPFU_13485</name>
</gene>
<dbReference type="Proteomes" id="UP001595818">
    <property type="component" value="Unassembled WGS sequence"/>
</dbReference>
<feature type="transmembrane region" description="Helical" evidence="1">
    <location>
        <begin position="12"/>
        <end position="29"/>
    </location>
</feature>
<dbReference type="EMBL" id="JBHSJJ010000007">
    <property type="protein sequence ID" value="MFC4872703.1"/>
    <property type="molecule type" value="Genomic_DNA"/>
</dbReference>
<name>A0ABV9T1V4_9BACT</name>
<dbReference type="InterPro" id="IPR010870">
    <property type="entry name" value="Porin_O/P"/>
</dbReference>
<evidence type="ECO:0000256" key="1">
    <source>
        <dbReference type="SAM" id="Phobius"/>
    </source>
</evidence>
<proteinExistence type="predicted"/>
<protein>
    <submittedName>
        <fullName evidence="2">Porin</fullName>
    </submittedName>
</protein>
<organism evidence="2 3">
    <name type="scientific">Negadavirga shengliensis</name>
    <dbReference type="NCBI Taxonomy" id="1389218"/>
    <lineage>
        <taxon>Bacteria</taxon>
        <taxon>Pseudomonadati</taxon>
        <taxon>Bacteroidota</taxon>
        <taxon>Cytophagia</taxon>
        <taxon>Cytophagales</taxon>
        <taxon>Cyclobacteriaceae</taxon>
        <taxon>Negadavirga</taxon>
    </lineage>
</organism>
<dbReference type="InterPro" id="IPR023614">
    <property type="entry name" value="Porin_dom_sf"/>
</dbReference>
<sequence>MSQVLKTDHVTIHVTIFFLFFTGIVFFSTEGRAQQVESDERPLIDVEEGLGIKKDSLFLLNLRFRIQNRAGYNNVRGDNIAVDKYDFKVRRMRLRLDGFVVSPKLQYYVQMAFSRADMDLEFGNTAQPLRDAIIYYTFNRNFYVGFGQSKLPGNRQRVVSSGNLQFADRSVANAFFNIDRDFGFFGYYTQPLMGNSLLSLKGAITTGQGRNSYNNNEGFAYTGRMEYLPFGSFINSGDYSEGDLEFEFTPKLSLALTYSQNHKATRSGGQVGLPLYEETDLNSLIIDAVFKYRGWAVLSEYLHRTADHPFTQNEQGEIRYALTGHGMNNQVSKMISQKSEVAIRYAFISPTADMSAFENHIDELLFGYTKYLNGHRIKVQANLGYRWLEGVTSIQGLESNWTGAFQVEFGI</sequence>
<keyword evidence="3" id="KW-1185">Reference proteome</keyword>
<accession>A0ABV9T1V4</accession>